<dbReference type="Proteomes" id="UP000030854">
    <property type="component" value="Unassembled WGS sequence"/>
</dbReference>
<dbReference type="EMBL" id="JNVN01003147">
    <property type="protein sequence ID" value="KHJ31185.1"/>
    <property type="molecule type" value="Genomic_DNA"/>
</dbReference>
<dbReference type="InterPro" id="IPR006683">
    <property type="entry name" value="Thioestr_dom"/>
</dbReference>
<evidence type="ECO:0000313" key="2">
    <source>
        <dbReference type="EMBL" id="KHJ31185.1"/>
    </source>
</evidence>
<dbReference type="Pfam" id="PF03061">
    <property type="entry name" value="4HBT"/>
    <property type="match status" value="1"/>
</dbReference>
<dbReference type="PANTHER" id="PTHR47260:SF7">
    <property type="entry name" value="THIOESTERASE FAMILY PROTEIN (AFU_ORTHOLOGUE AFUA_1G10800)"/>
    <property type="match status" value="1"/>
</dbReference>
<accession>A0A0B1P1L4</accession>
<organism evidence="2 3">
    <name type="scientific">Uncinula necator</name>
    <name type="common">Grape powdery mildew</name>
    <dbReference type="NCBI Taxonomy" id="52586"/>
    <lineage>
        <taxon>Eukaryota</taxon>
        <taxon>Fungi</taxon>
        <taxon>Dikarya</taxon>
        <taxon>Ascomycota</taxon>
        <taxon>Pezizomycotina</taxon>
        <taxon>Leotiomycetes</taxon>
        <taxon>Erysiphales</taxon>
        <taxon>Erysiphaceae</taxon>
        <taxon>Erysiphe</taxon>
    </lineage>
</organism>
<proteinExistence type="predicted"/>
<evidence type="ECO:0000259" key="1">
    <source>
        <dbReference type="Pfam" id="PF03061"/>
    </source>
</evidence>
<sequence>MPIEYLGMLGKHVRLLKRWTVCPNYIENIYRPFSSNTYRSISSRNELPVKILTQNSSKFRHAIRLCALGFFCSGAGFLMAATPAFKVADSFLNPPTDVETISLFTPEDNESKKIDDFINNHPLTLEMRSKPEYSESRPHLRIPEPLRPNNIIAGTLMGPDMLVVPPIVWVDKEEHSLVSIVYLGKNLCGHPNLIHGGLLATLLDECLARCCFTAFPNKIGMTATLNIDYRNPTPAGSYVLVRAKTTDVKGRKVWAAGHIESLPEKDKMPIMLAEASGLFIEPKQVAALSKIYPVL</sequence>
<keyword evidence="3" id="KW-1185">Reference proteome</keyword>
<dbReference type="SUPFAM" id="SSF54637">
    <property type="entry name" value="Thioesterase/thiol ester dehydrase-isomerase"/>
    <property type="match status" value="1"/>
</dbReference>
<name>A0A0B1P1L4_UNCNE</name>
<dbReference type="HOGENOM" id="CLU_052827_0_0_1"/>
<dbReference type="OMA" id="GRKCIIT"/>
<feature type="domain" description="Thioesterase" evidence="1">
    <location>
        <begin position="193"/>
        <end position="252"/>
    </location>
</feature>
<protein>
    <submittedName>
        <fullName evidence="2">Putative thioesterase family protein</fullName>
    </submittedName>
</protein>
<dbReference type="STRING" id="52586.A0A0B1P1L4"/>
<dbReference type="InterPro" id="IPR052061">
    <property type="entry name" value="PTE-AB_protein"/>
</dbReference>
<dbReference type="InterPro" id="IPR029069">
    <property type="entry name" value="HotDog_dom_sf"/>
</dbReference>
<dbReference type="CDD" id="cd03443">
    <property type="entry name" value="PaaI_thioesterase"/>
    <property type="match status" value="1"/>
</dbReference>
<dbReference type="Gene3D" id="3.10.129.10">
    <property type="entry name" value="Hotdog Thioesterase"/>
    <property type="match status" value="1"/>
</dbReference>
<comment type="caution">
    <text evidence="2">The sequence shown here is derived from an EMBL/GenBank/DDBJ whole genome shotgun (WGS) entry which is preliminary data.</text>
</comment>
<reference evidence="2 3" key="1">
    <citation type="journal article" date="2014" name="BMC Genomics">
        <title>Adaptive genomic structural variation in the grape powdery mildew pathogen, Erysiphe necator.</title>
        <authorList>
            <person name="Jones L."/>
            <person name="Riaz S."/>
            <person name="Morales-Cruz A."/>
            <person name="Amrine K.C."/>
            <person name="McGuire B."/>
            <person name="Gubler W.D."/>
            <person name="Walker M.A."/>
            <person name="Cantu D."/>
        </authorList>
    </citation>
    <scope>NUCLEOTIDE SEQUENCE [LARGE SCALE GENOMIC DNA]</scope>
    <source>
        <strain evidence="3">c</strain>
    </source>
</reference>
<gene>
    <name evidence="2" type="ORF">EV44_g0851</name>
</gene>
<dbReference type="PANTHER" id="PTHR47260">
    <property type="entry name" value="UPF0644 PROTEIN PB2B4.06"/>
    <property type="match status" value="1"/>
</dbReference>
<evidence type="ECO:0000313" key="3">
    <source>
        <dbReference type="Proteomes" id="UP000030854"/>
    </source>
</evidence>
<dbReference type="AlphaFoldDB" id="A0A0B1P1L4"/>